<evidence type="ECO:0000313" key="2">
    <source>
        <dbReference type="EMBL" id="WOE73797.1"/>
    </source>
</evidence>
<dbReference type="InterPro" id="IPR027417">
    <property type="entry name" value="P-loop_NTPase"/>
</dbReference>
<dbReference type="EMBL" id="CP136594">
    <property type="protein sequence ID" value="WOE73797.1"/>
    <property type="molecule type" value="Genomic_DNA"/>
</dbReference>
<dbReference type="Proteomes" id="UP001302429">
    <property type="component" value="Chromosome"/>
</dbReference>
<gene>
    <name evidence="2" type="ORF">RB602_07920</name>
</gene>
<protein>
    <submittedName>
        <fullName evidence="2">HPr kinase/phosphatase C-terminal domain-containing protein</fullName>
    </submittedName>
</protein>
<dbReference type="GO" id="GO:0000155">
    <property type="term" value="F:phosphorelay sensor kinase activity"/>
    <property type="evidence" value="ECO:0007669"/>
    <property type="project" value="InterPro"/>
</dbReference>
<reference evidence="2 3" key="1">
    <citation type="submission" date="2023-10" db="EMBL/GenBank/DDBJ databases">
        <title>Complete genome sequence of a Sphingomonadaceae bacterium.</title>
        <authorList>
            <person name="Yan C."/>
        </authorList>
    </citation>
    <scope>NUCLEOTIDE SEQUENCE [LARGE SCALE GENOMIC DNA]</scope>
    <source>
        <strain evidence="2 3">SCSIO 66989</strain>
    </source>
</reference>
<dbReference type="GO" id="GO:0006109">
    <property type="term" value="P:regulation of carbohydrate metabolic process"/>
    <property type="evidence" value="ECO:0007669"/>
    <property type="project" value="InterPro"/>
</dbReference>
<keyword evidence="3" id="KW-1185">Reference proteome</keyword>
<keyword evidence="2" id="KW-0808">Transferase</keyword>
<dbReference type="RefSeq" id="WP_317080022.1">
    <property type="nucleotide sequence ID" value="NZ_CP136594.1"/>
</dbReference>
<evidence type="ECO:0000259" key="1">
    <source>
        <dbReference type="Pfam" id="PF07475"/>
    </source>
</evidence>
<evidence type="ECO:0000313" key="3">
    <source>
        <dbReference type="Proteomes" id="UP001302429"/>
    </source>
</evidence>
<keyword evidence="2" id="KW-0418">Kinase</keyword>
<sequence>MNDDNIVYPASCVASPDGHGVLISGPSGAGKSSLCLLLMDRGFKLVSDDQTQLQIRHNRLEAIPAPNIAGLIEIRNLGIVESPACATDIPIALYIRLDPDAPRFIEQPYQKTLLGHDVPSIAIWPDMATAPIKVEYALRLHGKRD</sequence>
<dbReference type="CDD" id="cd01918">
    <property type="entry name" value="HprK_C"/>
    <property type="match status" value="1"/>
</dbReference>
<dbReference type="InterPro" id="IPR011104">
    <property type="entry name" value="Hpr_kin/Pase_C"/>
</dbReference>
<dbReference type="Gene3D" id="3.40.50.300">
    <property type="entry name" value="P-loop containing nucleotide triphosphate hydrolases"/>
    <property type="match status" value="1"/>
</dbReference>
<dbReference type="AlphaFoldDB" id="A0AA97F636"/>
<accession>A0AA97F636</accession>
<organism evidence="2 3">
    <name type="scientific">Alterisphingorhabdus coralli</name>
    <dbReference type="NCBI Taxonomy" id="3071408"/>
    <lineage>
        <taxon>Bacteria</taxon>
        <taxon>Pseudomonadati</taxon>
        <taxon>Pseudomonadota</taxon>
        <taxon>Alphaproteobacteria</taxon>
        <taxon>Sphingomonadales</taxon>
        <taxon>Sphingomonadaceae</taxon>
        <taxon>Alterisphingorhabdus (ex Yan et al. 2024)</taxon>
    </lineage>
</organism>
<name>A0AA97F636_9SPHN</name>
<proteinExistence type="predicted"/>
<dbReference type="GO" id="GO:0005524">
    <property type="term" value="F:ATP binding"/>
    <property type="evidence" value="ECO:0007669"/>
    <property type="project" value="InterPro"/>
</dbReference>
<dbReference type="SUPFAM" id="SSF53795">
    <property type="entry name" value="PEP carboxykinase-like"/>
    <property type="match status" value="1"/>
</dbReference>
<dbReference type="KEGG" id="acoa:RB602_07920"/>
<feature type="domain" description="HPr kinase/phosphorylase C-terminal" evidence="1">
    <location>
        <begin position="18"/>
        <end position="81"/>
    </location>
</feature>
<dbReference type="Pfam" id="PF07475">
    <property type="entry name" value="Hpr_kinase_C"/>
    <property type="match status" value="1"/>
</dbReference>